<evidence type="ECO:0000313" key="7">
    <source>
        <dbReference type="EMBL" id="GDY29508.1"/>
    </source>
</evidence>
<reference evidence="8" key="1">
    <citation type="submission" date="2019-04" db="EMBL/GenBank/DDBJ databases">
        <title>Draft genome sequence of Pseudonocardiaceae bacterium SL3-2-4.</title>
        <authorList>
            <person name="Ningsih F."/>
            <person name="Yokota A."/>
            <person name="Sakai Y."/>
            <person name="Nanatani K."/>
            <person name="Yabe S."/>
            <person name="Oetari A."/>
            <person name="Sjamsuridzal W."/>
        </authorList>
    </citation>
    <scope>NUCLEOTIDE SEQUENCE [LARGE SCALE GENOMIC DNA]</scope>
    <source>
        <strain evidence="8">SL3-2-4</strain>
    </source>
</reference>
<protein>
    <submittedName>
        <fullName evidence="7">Aminotransferase</fullName>
    </submittedName>
</protein>
<organism evidence="7 8">
    <name type="scientific">Gandjariella thermophila</name>
    <dbReference type="NCBI Taxonomy" id="1931992"/>
    <lineage>
        <taxon>Bacteria</taxon>
        <taxon>Bacillati</taxon>
        <taxon>Actinomycetota</taxon>
        <taxon>Actinomycetes</taxon>
        <taxon>Pseudonocardiales</taxon>
        <taxon>Pseudonocardiaceae</taxon>
        <taxon>Gandjariella</taxon>
    </lineage>
</organism>
<evidence type="ECO:0000313" key="8">
    <source>
        <dbReference type="Proteomes" id="UP000298860"/>
    </source>
</evidence>
<keyword evidence="4 7" id="KW-0808">Transferase</keyword>
<comment type="cofactor">
    <cofactor evidence="1">
        <name>pyridoxal 5'-phosphate</name>
        <dbReference type="ChEBI" id="CHEBI:597326"/>
    </cofactor>
</comment>
<dbReference type="FunFam" id="3.40.640.10:FF:000024">
    <property type="entry name" value="Kynurenine--oxoglutarate transaminase 3"/>
    <property type="match status" value="1"/>
</dbReference>
<keyword evidence="8" id="KW-1185">Reference proteome</keyword>
<dbReference type="Proteomes" id="UP000298860">
    <property type="component" value="Unassembled WGS sequence"/>
</dbReference>
<evidence type="ECO:0000256" key="2">
    <source>
        <dbReference type="ARBA" id="ARBA00007441"/>
    </source>
</evidence>
<evidence type="ECO:0000256" key="5">
    <source>
        <dbReference type="ARBA" id="ARBA00022898"/>
    </source>
</evidence>
<dbReference type="PANTHER" id="PTHR43807:SF20">
    <property type="entry name" value="FI04487P"/>
    <property type="match status" value="1"/>
</dbReference>
<keyword evidence="5" id="KW-0663">Pyridoxal phosphate</keyword>
<feature type="domain" description="Aminotransferase class I/classII large" evidence="6">
    <location>
        <begin position="33"/>
        <end position="386"/>
    </location>
</feature>
<gene>
    <name evidence="7" type="ORF">GTS_11410</name>
</gene>
<dbReference type="InterPro" id="IPR015422">
    <property type="entry name" value="PyrdxlP-dep_Trfase_small"/>
</dbReference>
<comment type="caution">
    <text evidence="7">The sequence shown here is derived from an EMBL/GenBank/DDBJ whole genome shotgun (WGS) entry which is preliminary data.</text>
</comment>
<comment type="similarity">
    <text evidence="2">Belongs to the class-I pyridoxal-phosphate-dependent aminotransferase family.</text>
</comment>
<dbReference type="PANTHER" id="PTHR43807">
    <property type="entry name" value="FI04487P"/>
    <property type="match status" value="1"/>
</dbReference>
<keyword evidence="3 7" id="KW-0032">Aminotransferase</keyword>
<evidence type="ECO:0000256" key="4">
    <source>
        <dbReference type="ARBA" id="ARBA00022679"/>
    </source>
</evidence>
<proteinExistence type="inferred from homology"/>
<dbReference type="GO" id="GO:0016212">
    <property type="term" value="F:kynurenine-oxoglutarate transaminase activity"/>
    <property type="evidence" value="ECO:0007669"/>
    <property type="project" value="TreeGrafter"/>
</dbReference>
<evidence type="ECO:0000259" key="6">
    <source>
        <dbReference type="Pfam" id="PF00155"/>
    </source>
</evidence>
<evidence type="ECO:0000256" key="3">
    <source>
        <dbReference type="ARBA" id="ARBA00022576"/>
    </source>
</evidence>
<dbReference type="InterPro" id="IPR015421">
    <property type="entry name" value="PyrdxlP-dep_Trfase_major"/>
</dbReference>
<sequence length="394" mass="42454">MPVVQQPALVSRLRPFTSTIFAEMSALAVRTSAVNLGQGFPDTDGPAGMLDVARKAIADGVNQYPPGPGIPELRHAVAGHRARYGTEYDPDTEVLITVGATEAIASALLGLVEPGDEVVLIEPYYDSYAAAVALAGATRRVISLVEDGDRFALDVAALRAAIGRRTRAILVNSPHNPTGTVFTREELDQIAAVCREHDLVAITDEVYEHLIYDGGRHVPLASLPGMAERTLSISSAGKTFNVTGWKIGWACGPAELVAATRAAKQFLTYVGGAPFQPAVAYALRHELPWVGGLREDLQGKRDRLSKGLAEVGFYVRASAGTYFVCADVRPLGFADGAELCWQLPERVGVAAVPVQVFTDNPERWRHLVRFAFCKRDDVLDEALRRLAELDAILG</sequence>
<dbReference type="InterPro" id="IPR015424">
    <property type="entry name" value="PyrdxlP-dep_Trfase"/>
</dbReference>
<dbReference type="AlphaFoldDB" id="A0A4D4J430"/>
<dbReference type="Pfam" id="PF00155">
    <property type="entry name" value="Aminotran_1_2"/>
    <property type="match status" value="1"/>
</dbReference>
<dbReference type="InterPro" id="IPR051326">
    <property type="entry name" value="Kynurenine-oxoglutarate_AT"/>
</dbReference>
<dbReference type="InterPro" id="IPR004839">
    <property type="entry name" value="Aminotransferase_I/II_large"/>
</dbReference>
<evidence type="ECO:0000256" key="1">
    <source>
        <dbReference type="ARBA" id="ARBA00001933"/>
    </source>
</evidence>
<accession>A0A4D4J430</accession>
<name>A0A4D4J430_9PSEU</name>
<dbReference type="EMBL" id="BJFL01000003">
    <property type="protein sequence ID" value="GDY29508.1"/>
    <property type="molecule type" value="Genomic_DNA"/>
</dbReference>
<dbReference type="Gene3D" id="3.90.1150.10">
    <property type="entry name" value="Aspartate Aminotransferase, domain 1"/>
    <property type="match status" value="1"/>
</dbReference>
<dbReference type="GO" id="GO:0030170">
    <property type="term" value="F:pyridoxal phosphate binding"/>
    <property type="evidence" value="ECO:0007669"/>
    <property type="project" value="InterPro"/>
</dbReference>
<dbReference type="SUPFAM" id="SSF53383">
    <property type="entry name" value="PLP-dependent transferases"/>
    <property type="match status" value="1"/>
</dbReference>
<dbReference type="CDD" id="cd00609">
    <property type="entry name" value="AAT_like"/>
    <property type="match status" value="1"/>
</dbReference>
<dbReference type="GO" id="GO:0005737">
    <property type="term" value="C:cytoplasm"/>
    <property type="evidence" value="ECO:0007669"/>
    <property type="project" value="TreeGrafter"/>
</dbReference>
<dbReference type="Gene3D" id="3.40.640.10">
    <property type="entry name" value="Type I PLP-dependent aspartate aminotransferase-like (Major domain)"/>
    <property type="match status" value="1"/>
</dbReference>
<dbReference type="NCBIfam" id="NF005855">
    <property type="entry name" value="PRK07777.1"/>
    <property type="match status" value="1"/>
</dbReference>